<comment type="caution">
    <text evidence="1">The sequence shown here is derived from an EMBL/GenBank/DDBJ whole genome shotgun (WGS) entry which is preliminary data.</text>
</comment>
<accession>A0A972NXE6</accession>
<gene>
    <name evidence="1" type="ORF">GNZ13_38340</name>
</gene>
<organism evidence="1 2">
    <name type="scientific">Paraburkholderia elongata</name>
    <dbReference type="NCBI Taxonomy" id="2675747"/>
    <lineage>
        <taxon>Bacteria</taxon>
        <taxon>Pseudomonadati</taxon>
        <taxon>Pseudomonadota</taxon>
        <taxon>Betaproteobacteria</taxon>
        <taxon>Burkholderiales</taxon>
        <taxon>Burkholderiaceae</taxon>
        <taxon>Paraburkholderia</taxon>
    </lineage>
</organism>
<dbReference type="RefSeq" id="WP_172174841.1">
    <property type="nucleotide sequence ID" value="NZ_WOEZ01000213.1"/>
</dbReference>
<dbReference type="AlphaFoldDB" id="A0A972NXE6"/>
<sequence>MTIANPEVRAQASGWPVDDITGLGRRLPEVDPATYFDEQARESYQLSLLKWPVLARLMKLVPLDEAAAPSVSGTR</sequence>
<protein>
    <submittedName>
        <fullName evidence="1">Uncharacterized protein</fullName>
    </submittedName>
</protein>
<evidence type="ECO:0000313" key="2">
    <source>
        <dbReference type="Proteomes" id="UP000655523"/>
    </source>
</evidence>
<name>A0A972NXE6_9BURK</name>
<evidence type="ECO:0000313" key="1">
    <source>
        <dbReference type="EMBL" id="NPT60263.1"/>
    </source>
</evidence>
<keyword evidence="2" id="KW-1185">Reference proteome</keyword>
<reference evidence="1 2" key="1">
    <citation type="submission" date="2019-11" db="EMBL/GenBank/DDBJ databases">
        <title>Metabolism of dissolved organic matter in forest soils.</title>
        <authorList>
            <person name="Cyle K.T."/>
            <person name="Wilhelm R.C."/>
            <person name="Martinez C.E."/>
        </authorList>
    </citation>
    <scope>NUCLEOTIDE SEQUENCE [LARGE SCALE GENOMIC DNA]</scope>
    <source>
        <strain evidence="1 2">5N</strain>
    </source>
</reference>
<dbReference type="EMBL" id="WOEZ01000213">
    <property type="protein sequence ID" value="NPT60263.1"/>
    <property type="molecule type" value="Genomic_DNA"/>
</dbReference>
<dbReference type="Proteomes" id="UP000655523">
    <property type="component" value="Unassembled WGS sequence"/>
</dbReference>
<proteinExistence type="predicted"/>